<dbReference type="Gene3D" id="3.30.40.10">
    <property type="entry name" value="Zinc/RING finger domain, C3HC4 (zinc finger)"/>
    <property type="match status" value="1"/>
</dbReference>
<dbReference type="CDD" id="cd19677">
    <property type="entry name" value="UBR-box_UBR7"/>
    <property type="match status" value="1"/>
</dbReference>
<dbReference type="InterPro" id="IPR003126">
    <property type="entry name" value="Znf_UBR"/>
</dbReference>
<evidence type="ECO:0000313" key="19">
    <source>
        <dbReference type="EMBL" id="JAB57879.1"/>
    </source>
</evidence>
<reference evidence="19" key="1">
    <citation type="journal article" date="2014" name="Insect Biochem. Mol. Biol.">
        <title>An insight into the sialome of the frog biting fly, Corethrella appendiculata.</title>
        <authorList>
            <person name="Ribeiro J.M.C."/>
            <person name="Chagas A.C."/>
            <person name="Pham V.M."/>
            <person name="Lounibos L.P."/>
            <person name="Calvo E."/>
        </authorList>
    </citation>
    <scope>NUCLEOTIDE SEQUENCE</scope>
    <source>
        <tissue evidence="19">Salivary glands</tissue>
    </source>
</reference>
<feature type="non-terminal residue" evidence="19">
    <location>
        <position position="1"/>
    </location>
</feature>
<dbReference type="InterPro" id="IPR047506">
    <property type="entry name" value="UBR7-like_UBR-box"/>
</dbReference>
<keyword evidence="9" id="KW-0833">Ubl conjugation pathway</keyword>
<evidence type="ECO:0000256" key="1">
    <source>
        <dbReference type="ARBA" id="ARBA00000900"/>
    </source>
</evidence>
<dbReference type="SUPFAM" id="SSF57903">
    <property type="entry name" value="FYVE/PHD zinc finger"/>
    <property type="match status" value="1"/>
</dbReference>
<dbReference type="FunFam" id="3.30.40.10:FF:000183">
    <property type="entry name" value="putative E3 ubiquitin-protein ligase UBR7"/>
    <property type="match status" value="1"/>
</dbReference>
<accession>U5EV84</accession>
<dbReference type="InterPro" id="IPR013083">
    <property type="entry name" value="Znf_RING/FYVE/PHD"/>
</dbReference>
<dbReference type="PANTHER" id="PTHR13513">
    <property type="entry name" value="E3 UBIQUITIN-PROTEIN LIGASE UBR7"/>
    <property type="match status" value="1"/>
</dbReference>
<evidence type="ECO:0000256" key="12">
    <source>
        <dbReference type="ARBA" id="ARBA00055627"/>
    </source>
</evidence>
<keyword evidence="19" id="KW-0436">Ligase</keyword>
<feature type="zinc finger region" description="UBR-type" evidence="16">
    <location>
        <begin position="40"/>
        <end position="116"/>
    </location>
</feature>
<keyword evidence="10" id="KW-0862">Zinc</keyword>
<feature type="region of interest" description="Disordered" evidence="17">
    <location>
        <begin position="239"/>
        <end position="263"/>
    </location>
</feature>
<keyword evidence="6" id="KW-0808">Transferase</keyword>
<dbReference type="AlphaFoldDB" id="U5EV84"/>
<evidence type="ECO:0000256" key="6">
    <source>
        <dbReference type="ARBA" id="ARBA00022679"/>
    </source>
</evidence>
<evidence type="ECO:0000259" key="18">
    <source>
        <dbReference type="PROSITE" id="PS51157"/>
    </source>
</evidence>
<dbReference type="GO" id="GO:0008270">
    <property type="term" value="F:zinc ion binding"/>
    <property type="evidence" value="ECO:0007669"/>
    <property type="project" value="UniProtKB-KW"/>
</dbReference>
<comment type="pathway">
    <text evidence="2">Protein modification; protein ubiquitination.</text>
</comment>
<dbReference type="EC" id="2.3.2.27" evidence="3"/>
<evidence type="ECO:0000256" key="5">
    <source>
        <dbReference type="ARBA" id="ARBA00022553"/>
    </source>
</evidence>
<keyword evidence="7" id="KW-0479">Metal-binding</keyword>
<evidence type="ECO:0000256" key="7">
    <source>
        <dbReference type="ARBA" id="ARBA00022723"/>
    </source>
</evidence>
<organism evidence="19">
    <name type="scientific">Corethrella appendiculata</name>
    <dbReference type="NCBI Taxonomy" id="1370023"/>
    <lineage>
        <taxon>Eukaryota</taxon>
        <taxon>Metazoa</taxon>
        <taxon>Ecdysozoa</taxon>
        <taxon>Arthropoda</taxon>
        <taxon>Hexapoda</taxon>
        <taxon>Insecta</taxon>
        <taxon>Pterygota</taxon>
        <taxon>Neoptera</taxon>
        <taxon>Endopterygota</taxon>
        <taxon>Diptera</taxon>
        <taxon>Nematocera</taxon>
        <taxon>Culicoidea</taxon>
        <taxon>Chaoboridae</taxon>
        <taxon>Corethrella</taxon>
    </lineage>
</organism>
<evidence type="ECO:0000256" key="13">
    <source>
        <dbReference type="ARBA" id="ARBA00071060"/>
    </source>
</evidence>
<evidence type="ECO:0000256" key="16">
    <source>
        <dbReference type="PROSITE-ProRule" id="PRU00508"/>
    </source>
</evidence>
<dbReference type="GO" id="GO:0016874">
    <property type="term" value="F:ligase activity"/>
    <property type="evidence" value="ECO:0007669"/>
    <property type="project" value="UniProtKB-KW"/>
</dbReference>
<evidence type="ECO:0000256" key="9">
    <source>
        <dbReference type="ARBA" id="ARBA00022786"/>
    </source>
</evidence>
<keyword evidence="8" id="KW-0863">Zinc-finger</keyword>
<keyword evidence="11" id="KW-0832">Ubl conjugation</keyword>
<dbReference type="CDD" id="cd15542">
    <property type="entry name" value="PHD_UBR7"/>
    <property type="match status" value="1"/>
</dbReference>
<evidence type="ECO:0000256" key="8">
    <source>
        <dbReference type="ARBA" id="ARBA00022771"/>
    </source>
</evidence>
<dbReference type="SMART" id="SM00396">
    <property type="entry name" value="ZnF_UBR1"/>
    <property type="match status" value="1"/>
</dbReference>
<keyword evidence="5" id="KW-0597">Phosphoprotein</keyword>
<dbReference type="PROSITE" id="PS51157">
    <property type="entry name" value="ZF_UBR"/>
    <property type="match status" value="1"/>
</dbReference>
<sequence>NNVETTEINKDEPVTMVDILKAQNELEEEINAVFGGSDEQNCTYSKGYINRQALYSCLTCLPESRENESKRAGVCLACCFKCHENHELIELYTKRNFRCDCGSTKMPSVKCLLEPNKPETNDKNEYNQNFSGVYCTCSRPYPDPDDEINDEMIQCIICEDWYHTRHLDAIVPAAQSYSEMTCAGCVQKCDFLNNYAEKIPEVVVMEKTLNESQIVDVTGLDESTLAADTSIIAATTEETKVTSTTADDPGTSTGESKKHDLDDKVDANNSSIKKIKLDSACQKPLTPKIPYEKGALFWTEGWRKNLCTCCECKTLYETLKVEFLLNDEDTVQYYEAHGKSKPTESEYESGLRALSSLDRTQQVDALTEYNRMKDRLMEYLNTFVVNQQVVTEDDINRFFNNMKNEKKNVPTQPYFCR</sequence>
<keyword evidence="4" id="KW-1017">Isopeptide bond</keyword>
<proteinExistence type="evidence at transcript level"/>
<evidence type="ECO:0000256" key="3">
    <source>
        <dbReference type="ARBA" id="ARBA00012483"/>
    </source>
</evidence>
<feature type="domain" description="UBR-type" evidence="18">
    <location>
        <begin position="40"/>
        <end position="116"/>
    </location>
</feature>
<dbReference type="InterPro" id="IPR040204">
    <property type="entry name" value="UBR7"/>
</dbReference>
<name>U5EV84_9DIPT</name>
<evidence type="ECO:0000256" key="2">
    <source>
        <dbReference type="ARBA" id="ARBA00004906"/>
    </source>
</evidence>
<dbReference type="InterPro" id="IPR011011">
    <property type="entry name" value="Znf_FYVE_PHD"/>
</dbReference>
<evidence type="ECO:0000256" key="17">
    <source>
        <dbReference type="SAM" id="MobiDB-lite"/>
    </source>
</evidence>
<protein>
    <recommendedName>
        <fullName evidence="13">Putative E3 ubiquitin-protein ligase UBR7</fullName>
        <ecNumber evidence="3">2.3.2.27</ecNumber>
    </recommendedName>
    <alternativeName>
        <fullName evidence="14">N-recognin-7</fullName>
    </alternativeName>
    <alternativeName>
        <fullName evidence="15">RING-type E3 ubiquitin transferase UBR7</fullName>
    </alternativeName>
</protein>
<comment type="catalytic activity">
    <reaction evidence="1">
        <text>S-ubiquitinyl-[E2 ubiquitin-conjugating enzyme]-L-cysteine + [acceptor protein]-L-lysine = [E2 ubiquitin-conjugating enzyme]-L-cysteine + N(6)-ubiquitinyl-[acceptor protein]-L-lysine.</text>
        <dbReference type="EC" id="2.3.2.27"/>
    </reaction>
</comment>
<evidence type="ECO:0000256" key="10">
    <source>
        <dbReference type="ARBA" id="ARBA00022833"/>
    </source>
</evidence>
<evidence type="ECO:0000256" key="14">
    <source>
        <dbReference type="ARBA" id="ARBA00078314"/>
    </source>
</evidence>
<dbReference type="GO" id="GO:0005737">
    <property type="term" value="C:cytoplasm"/>
    <property type="evidence" value="ECO:0007669"/>
    <property type="project" value="TreeGrafter"/>
</dbReference>
<dbReference type="GO" id="GO:0061630">
    <property type="term" value="F:ubiquitin protein ligase activity"/>
    <property type="evidence" value="ECO:0007669"/>
    <property type="project" value="UniProtKB-EC"/>
</dbReference>
<evidence type="ECO:0000256" key="15">
    <source>
        <dbReference type="ARBA" id="ARBA00083573"/>
    </source>
</evidence>
<dbReference type="EMBL" id="GANO01001992">
    <property type="protein sequence ID" value="JAB57879.1"/>
    <property type="molecule type" value="mRNA"/>
</dbReference>
<evidence type="ECO:0000256" key="11">
    <source>
        <dbReference type="ARBA" id="ARBA00022843"/>
    </source>
</evidence>
<evidence type="ECO:0000256" key="4">
    <source>
        <dbReference type="ARBA" id="ARBA00022499"/>
    </source>
</evidence>
<dbReference type="PANTHER" id="PTHR13513:SF9">
    <property type="entry name" value="E3 UBIQUITIN-PROTEIN LIGASE UBR7-RELATED"/>
    <property type="match status" value="1"/>
</dbReference>
<comment type="function">
    <text evidence="12">E3 ubiquitin-protein ligase which is a component of the N-end rule pathway. Recognizes and binds to proteins bearing specific N-terminal residues that are destabilizing according to the N-end rule, leading to their ubiquitination and subsequent degradation.</text>
</comment>
<dbReference type="Pfam" id="PF02207">
    <property type="entry name" value="zf-UBR"/>
    <property type="match status" value="1"/>
</dbReference>